<dbReference type="GO" id="GO:0006355">
    <property type="term" value="P:regulation of DNA-templated transcription"/>
    <property type="evidence" value="ECO:0007669"/>
    <property type="project" value="InterPro"/>
</dbReference>
<dbReference type="Proteomes" id="UP000094243">
    <property type="component" value="Unassembled WGS sequence"/>
</dbReference>
<dbReference type="EMBL" id="MIGZ01000013">
    <property type="protein sequence ID" value="ODQ95726.1"/>
    <property type="molecule type" value="Genomic_DNA"/>
</dbReference>
<keyword evidence="1" id="KW-0547">Nucleotide-binding</keyword>
<dbReference type="PANTHER" id="PTHR16305:SF35">
    <property type="entry name" value="TRANSCRIPTIONAL ACTIVATOR DOMAIN"/>
    <property type="match status" value="1"/>
</dbReference>
<dbReference type="PROSITE" id="PS50043">
    <property type="entry name" value="HTH_LUXR_2"/>
    <property type="match status" value="1"/>
</dbReference>
<dbReference type="InterPro" id="IPR041664">
    <property type="entry name" value="AAA_16"/>
</dbReference>
<dbReference type="CDD" id="cd06170">
    <property type="entry name" value="LuxR_C_like"/>
    <property type="match status" value="1"/>
</dbReference>
<dbReference type="Pfam" id="PF13191">
    <property type="entry name" value="AAA_16"/>
    <property type="match status" value="1"/>
</dbReference>
<dbReference type="PANTHER" id="PTHR16305">
    <property type="entry name" value="TESTICULAR SOLUBLE ADENYLYL CYCLASE"/>
    <property type="match status" value="1"/>
</dbReference>
<dbReference type="AlphaFoldDB" id="A0A1E3S0N4"/>
<dbReference type="SUPFAM" id="SSF46894">
    <property type="entry name" value="C-terminal effector domain of the bipartite response regulators"/>
    <property type="match status" value="1"/>
</dbReference>
<accession>A0A1E3S0N4</accession>
<dbReference type="Gene3D" id="1.25.40.10">
    <property type="entry name" value="Tetratricopeptide repeat domain"/>
    <property type="match status" value="2"/>
</dbReference>
<dbReference type="SUPFAM" id="SSF48452">
    <property type="entry name" value="TPR-like"/>
    <property type="match status" value="1"/>
</dbReference>
<evidence type="ECO:0000256" key="2">
    <source>
        <dbReference type="ARBA" id="ARBA00022840"/>
    </source>
</evidence>
<dbReference type="GO" id="GO:0005524">
    <property type="term" value="F:ATP binding"/>
    <property type="evidence" value="ECO:0007669"/>
    <property type="project" value="UniProtKB-KW"/>
</dbReference>
<reference evidence="5" key="1">
    <citation type="submission" date="2016-09" db="EMBL/GenBank/DDBJ databases">
        <authorList>
            <person name="Greninger A.L."/>
            <person name="Jerome K.R."/>
            <person name="Mcnair B."/>
            <person name="Wallis C."/>
            <person name="Fang F."/>
        </authorList>
    </citation>
    <scope>NUCLEOTIDE SEQUENCE [LARGE SCALE GENOMIC DNA]</scope>
    <source>
        <strain evidence="5">M7</strain>
    </source>
</reference>
<dbReference type="InterPro" id="IPR000792">
    <property type="entry name" value="Tscrpt_reg_LuxR_C"/>
</dbReference>
<comment type="caution">
    <text evidence="4">The sequence shown here is derived from an EMBL/GenBank/DDBJ whole genome shotgun (WGS) entry which is preliminary data.</text>
</comment>
<keyword evidence="2" id="KW-0067">ATP-binding</keyword>
<sequence>MAGDQLGTHPTHKRTIDGFLQSTAAGPAALLIEGEAGIGKTTLWLATLEQAAARGFRVLSARAAEAESVLAYTALADLLDEVDAGTWADLPGPQLLAVDQVLLRADNDAVTDQRAVAAAFLSVIERLGEDGPVLLAIDDLQWLDPSSMHVIAFAARRLMGPAGILATVRTEPGDGTGAAWLQLLRPEALKRIRLNPLSVSDLHAAVTARLRKSFSRPTIGRIHQVSGGNPFYAIELARAIEDRPTSIGMSLPRTLTDVVRSRIGNLDPDVHEALLAASCMAAPTVESVSTATVADDDRLVELLEVAESKGIIAIDGNRIQFAHPLLARGVYSQAAPGSRRSMHRRLAEIVDEPELRARHLALAATSGDQVTLDALDRAAESARMRGAPAAAAELVDLAIGLGGDTPDRRLRSALHHFDAGDHRRAATVLEETVDTLPPGDQRAEALSRLAVVRLYGEGFFESARLLRDALDDVAADSPLRVQLLITLAYCMFHNNQVEEGVRTADQAVSHAEQLNQPHLLSMALGMRSILRFTAGLGLDEESIGRALELEDQEALTPLVFRPTVQNALLLQWTNQFDGADEILEAIRVRCVEKGEEGEHVFIAQHAVMNSLWLGDLVNANLLAEDTMEYARQLGGNTPRFLAQSLRAHLAAYAGHEAEARQAIADALESARRSGTSRLSERVLGALAFLELSLGNYDAALAAVDPLLSAFDPEVTPTELPNAAYLPDAIEALVHSGRPAQAEPLIDALERNGQRLDRPWMLAVGARSRSMLLAARGDLDAAHAAALRAMTAHERLPMPFERARTLLVLGQVERRQRKKESASTRLQEAFATFERLNAPLWADRARSELVRASVGPRQTGQLTPSEQRVAELAASGMKNRDVAAALFISPKTVEANLARVYRKLGIKSRAELGRHIGRPGNGAEARPQA</sequence>
<dbReference type="GO" id="GO:0005737">
    <property type="term" value="C:cytoplasm"/>
    <property type="evidence" value="ECO:0007669"/>
    <property type="project" value="TreeGrafter"/>
</dbReference>
<dbReference type="SUPFAM" id="SSF52540">
    <property type="entry name" value="P-loop containing nucleoside triphosphate hydrolases"/>
    <property type="match status" value="1"/>
</dbReference>
<proteinExistence type="predicted"/>
<dbReference type="InterPro" id="IPR016032">
    <property type="entry name" value="Sig_transdc_resp-reg_C-effctor"/>
</dbReference>
<dbReference type="RefSeq" id="WP_069403903.1">
    <property type="nucleotide sequence ID" value="NZ_MIGZ01000013.1"/>
</dbReference>
<dbReference type="InterPro" id="IPR027417">
    <property type="entry name" value="P-loop_NTPase"/>
</dbReference>
<dbReference type="OrthoDB" id="3796539at2"/>
<dbReference type="Pfam" id="PF00196">
    <property type="entry name" value="GerE"/>
    <property type="match status" value="1"/>
</dbReference>
<dbReference type="PROSITE" id="PS00622">
    <property type="entry name" value="HTH_LUXR_1"/>
    <property type="match status" value="1"/>
</dbReference>
<dbReference type="Gene3D" id="1.10.10.10">
    <property type="entry name" value="Winged helix-like DNA-binding domain superfamily/Winged helix DNA-binding domain"/>
    <property type="match status" value="1"/>
</dbReference>
<evidence type="ECO:0000259" key="3">
    <source>
        <dbReference type="PROSITE" id="PS50043"/>
    </source>
</evidence>
<dbReference type="PRINTS" id="PR00038">
    <property type="entry name" value="HTHLUXR"/>
</dbReference>
<organism evidence="4 5">
    <name type="scientific">Mycolicibacterium holsaticum</name>
    <dbReference type="NCBI Taxonomy" id="152142"/>
    <lineage>
        <taxon>Bacteria</taxon>
        <taxon>Bacillati</taxon>
        <taxon>Actinomycetota</taxon>
        <taxon>Actinomycetes</taxon>
        <taxon>Mycobacteriales</taxon>
        <taxon>Mycobacteriaceae</taxon>
        <taxon>Mycolicibacterium</taxon>
    </lineage>
</organism>
<evidence type="ECO:0000313" key="5">
    <source>
        <dbReference type="Proteomes" id="UP000094243"/>
    </source>
</evidence>
<gene>
    <name evidence="4" type="ORF">BHQ17_03815</name>
</gene>
<dbReference type="GO" id="GO:0003677">
    <property type="term" value="F:DNA binding"/>
    <property type="evidence" value="ECO:0007669"/>
    <property type="project" value="InterPro"/>
</dbReference>
<dbReference type="SMART" id="SM00421">
    <property type="entry name" value="HTH_LUXR"/>
    <property type="match status" value="1"/>
</dbReference>
<keyword evidence="5" id="KW-1185">Reference proteome</keyword>
<dbReference type="GO" id="GO:0004016">
    <property type="term" value="F:adenylate cyclase activity"/>
    <property type="evidence" value="ECO:0007669"/>
    <property type="project" value="TreeGrafter"/>
</dbReference>
<dbReference type="InterPro" id="IPR011990">
    <property type="entry name" value="TPR-like_helical_dom_sf"/>
</dbReference>
<feature type="domain" description="HTH luxR-type" evidence="3">
    <location>
        <begin position="854"/>
        <end position="919"/>
    </location>
</feature>
<protein>
    <submittedName>
        <fullName evidence="4">LuxR family transcriptional regulator</fullName>
    </submittedName>
</protein>
<evidence type="ECO:0000313" key="4">
    <source>
        <dbReference type="EMBL" id="ODQ95726.1"/>
    </source>
</evidence>
<evidence type="ECO:0000256" key="1">
    <source>
        <dbReference type="ARBA" id="ARBA00022741"/>
    </source>
</evidence>
<name>A0A1E3S0N4_9MYCO</name>
<dbReference type="InterPro" id="IPR036388">
    <property type="entry name" value="WH-like_DNA-bd_sf"/>
</dbReference>